<dbReference type="EMBL" id="MVGC01000016">
    <property type="protein sequence ID" value="RJE26724.1"/>
    <property type="molecule type" value="Genomic_DNA"/>
</dbReference>
<dbReference type="InterPro" id="IPR050300">
    <property type="entry name" value="GDXG_lipolytic_enzyme"/>
</dbReference>
<feature type="domain" description="Alpha/beta hydrolase fold-3" evidence="2">
    <location>
        <begin position="97"/>
        <end position="307"/>
    </location>
</feature>
<dbReference type="PANTHER" id="PTHR48081">
    <property type="entry name" value="AB HYDROLASE SUPERFAMILY PROTEIN C4A8.06C"/>
    <property type="match status" value="1"/>
</dbReference>
<dbReference type="InterPro" id="IPR013094">
    <property type="entry name" value="AB_hydrolase_3"/>
</dbReference>
<dbReference type="Pfam" id="PF07859">
    <property type="entry name" value="Abhydrolase_3"/>
    <property type="match status" value="1"/>
</dbReference>
<evidence type="ECO:0000313" key="4">
    <source>
        <dbReference type="Proteomes" id="UP000266188"/>
    </source>
</evidence>
<dbReference type="STRING" id="2070753.A0A3A3A4T0"/>
<evidence type="ECO:0000256" key="1">
    <source>
        <dbReference type="ARBA" id="ARBA00022801"/>
    </source>
</evidence>
<evidence type="ECO:0000313" key="3">
    <source>
        <dbReference type="EMBL" id="RJE26724.1"/>
    </source>
</evidence>
<organism evidence="3 4">
    <name type="scientific">Aspergillus sclerotialis</name>
    <dbReference type="NCBI Taxonomy" id="2070753"/>
    <lineage>
        <taxon>Eukaryota</taxon>
        <taxon>Fungi</taxon>
        <taxon>Dikarya</taxon>
        <taxon>Ascomycota</taxon>
        <taxon>Pezizomycotina</taxon>
        <taxon>Eurotiomycetes</taxon>
        <taxon>Eurotiomycetidae</taxon>
        <taxon>Eurotiales</taxon>
        <taxon>Aspergillaceae</taxon>
        <taxon>Aspergillus</taxon>
        <taxon>Aspergillus subgen. Polypaecilum</taxon>
    </lineage>
</organism>
<protein>
    <submittedName>
        <fullName evidence="3">Alpha/beta hydrolase fold protein</fullName>
    </submittedName>
</protein>
<dbReference type="AlphaFoldDB" id="A0A3A3A4T0"/>
<dbReference type="SUPFAM" id="SSF53474">
    <property type="entry name" value="alpha/beta-Hydrolases"/>
    <property type="match status" value="1"/>
</dbReference>
<sequence length="361" mass="39213">MSNYDTKEAILGLSAIDPELEDHLKNHPLPSRDGITIAQMRQNMSDTETQRYNAGPTFGTTESVMTIPMRDGHESEIRIFRPASPPATGSPLVALLFGGGFITGSNIQLVPIARSAAALYGAVAVTLSYRRAPEYKFPTAPHDAWDSVKWLAANAKSLGADPALGFVLGGISAGGGLTITTAQLAMKENLSPPLTGLWSCIPVALDESNVPEKYKDMFHSRHQNSTAPLLDGKYINLVKDLYKPDIMSTDYSPFNSDIGFEGLPKTYVQVCGMDPLRDDGLIYERAIREKGVQTKLDVYPGLPHAFFSAFPDLKQSAKYRSDIAVKMGWLLGREPDREVLRVMAAKPEVSPAETVANGAQA</sequence>
<gene>
    <name evidence="3" type="ORF">PHISCL_00955</name>
</gene>
<dbReference type="GO" id="GO:0016787">
    <property type="term" value="F:hydrolase activity"/>
    <property type="evidence" value="ECO:0007669"/>
    <property type="project" value="UniProtKB-KW"/>
</dbReference>
<proteinExistence type="predicted"/>
<name>A0A3A3A4T0_9EURO</name>
<accession>A0A3A3A4T0</accession>
<dbReference type="InterPro" id="IPR029058">
    <property type="entry name" value="AB_hydrolase_fold"/>
</dbReference>
<keyword evidence="1 3" id="KW-0378">Hydrolase</keyword>
<evidence type="ECO:0000259" key="2">
    <source>
        <dbReference type="Pfam" id="PF07859"/>
    </source>
</evidence>
<keyword evidence="4" id="KW-1185">Reference proteome</keyword>
<dbReference type="Proteomes" id="UP000266188">
    <property type="component" value="Unassembled WGS sequence"/>
</dbReference>
<dbReference type="Gene3D" id="3.40.50.1820">
    <property type="entry name" value="alpha/beta hydrolase"/>
    <property type="match status" value="1"/>
</dbReference>
<reference evidence="4" key="1">
    <citation type="submission" date="2017-02" db="EMBL/GenBank/DDBJ databases">
        <authorList>
            <person name="Tafer H."/>
            <person name="Lopandic K."/>
        </authorList>
    </citation>
    <scope>NUCLEOTIDE SEQUENCE [LARGE SCALE GENOMIC DNA]</scope>
    <source>
        <strain evidence="4">CBS 366.77</strain>
    </source>
</reference>
<comment type="caution">
    <text evidence="3">The sequence shown here is derived from an EMBL/GenBank/DDBJ whole genome shotgun (WGS) entry which is preliminary data.</text>
</comment>
<dbReference type="OrthoDB" id="408631at2759"/>
<dbReference type="PANTHER" id="PTHR48081:SF8">
    <property type="entry name" value="ALPHA_BETA HYDROLASE FOLD-3 DOMAIN-CONTAINING PROTEIN-RELATED"/>
    <property type="match status" value="1"/>
</dbReference>